<dbReference type="InterPro" id="IPR000917">
    <property type="entry name" value="Sulfatase_N"/>
</dbReference>
<dbReference type="Gene3D" id="3.40.720.10">
    <property type="entry name" value="Alkaline Phosphatase, subunit A"/>
    <property type="match status" value="1"/>
</dbReference>
<keyword evidence="4" id="KW-0325">Glycoprotein</keyword>
<dbReference type="PANTHER" id="PTHR43108">
    <property type="entry name" value="N-ACETYLGLUCOSAMINE-6-SULFATASE FAMILY MEMBER"/>
    <property type="match status" value="1"/>
</dbReference>
<dbReference type="GO" id="GO:0018958">
    <property type="term" value="P:phenol-containing compound metabolic process"/>
    <property type="evidence" value="ECO:0007669"/>
    <property type="project" value="InterPro"/>
</dbReference>
<keyword evidence="3" id="KW-0378">Hydrolase</keyword>
<dbReference type="GO" id="GO:0004065">
    <property type="term" value="F:arylsulfatase activity"/>
    <property type="evidence" value="ECO:0007669"/>
    <property type="project" value="InterPro"/>
</dbReference>
<dbReference type="InterPro" id="IPR024607">
    <property type="entry name" value="Sulfatase_CS"/>
</dbReference>
<evidence type="ECO:0000256" key="3">
    <source>
        <dbReference type="ARBA" id="ARBA00022801"/>
    </source>
</evidence>
<keyword evidence="2" id="KW-0732">Signal</keyword>
<dbReference type="Pfam" id="PF00884">
    <property type="entry name" value="Sulfatase"/>
    <property type="match status" value="1"/>
</dbReference>
<dbReference type="PANTHER" id="PTHR43108:SF8">
    <property type="entry name" value="SD21168P"/>
    <property type="match status" value="1"/>
</dbReference>
<dbReference type="GO" id="GO:0008449">
    <property type="term" value="F:N-acetylglucosamine-6-sulfatase activity"/>
    <property type="evidence" value="ECO:0007669"/>
    <property type="project" value="TreeGrafter"/>
</dbReference>
<dbReference type="OrthoDB" id="96314at2759"/>
<evidence type="ECO:0000259" key="6">
    <source>
        <dbReference type="Pfam" id="PF00884"/>
    </source>
</evidence>
<dbReference type="AlphaFoldDB" id="A0A8K0SP44"/>
<dbReference type="PROSITE" id="PS00523">
    <property type="entry name" value="SULFATASE_1"/>
    <property type="match status" value="1"/>
</dbReference>
<evidence type="ECO:0000313" key="8">
    <source>
        <dbReference type="Proteomes" id="UP000813444"/>
    </source>
</evidence>
<keyword evidence="8" id="KW-1185">Reference proteome</keyword>
<protein>
    <submittedName>
        <fullName evidence="7">Alkaline-phosphatase-like protein</fullName>
    </submittedName>
</protein>
<evidence type="ECO:0000256" key="4">
    <source>
        <dbReference type="ARBA" id="ARBA00023180"/>
    </source>
</evidence>
<dbReference type="InterPro" id="IPR017850">
    <property type="entry name" value="Alkaline_phosphatase_core_sf"/>
</dbReference>
<dbReference type="InterPro" id="IPR012083">
    <property type="entry name" value="Arylsulfatase"/>
</dbReference>
<dbReference type="Proteomes" id="UP000813444">
    <property type="component" value="Unassembled WGS sequence"/>
</dbReference>
<evidence type="ECO:0000313" key="7">
    <source>
        <dbReference type="EMBL" id="KAH7313784.1"/>
    </source>
</evidence>
<feature type="modified residue" description="3-oxoalanine (Cys)" evidence="5">
    <location>
        <position position="71"/>
    </location>
</feature>
<comment type="caution">
    <text evidence="7">The sequence shown here is derived from an EMBL/GenBank/DDBJ whole genome shotgun (WGS) entry which is preliminary data.</text>
</comment>
<sequence length="555" mass="62590">MHSPLLYALYSSLRLGSISLAAAQSRPNIVFIMTDDQDVHMESLNHMPLTQQHLVSQGATFEKHYCTVAICCPSRVNLWTGQMSHNTNVTNVQPPWGGYQKFIQNGYNDHHLALWMQQSGYNTYYTGKLYNGHTPFTYQYFNVSITYDAQPPENPVGVYSTDLLADTAYRYLEDAFAHPDTPFFLTVAPVAPHGQLTEYPEHWAGPPQVAERHRGLFPNYTIPRTPDFNPDTPTGVNWVAQLPKLNDTMIAYNDEYQRERLRSLQAVDEMVAGIVTRLEDAGVLDNTYVFYTSDNGFHIGQHRMHPGKMCGYETDINVPMIVRGPGIAPGSLRSGPTSHTNLAPTIMKLAGNDISNKSFDGAPLDLHHPDTPLAGTEHLAVEFWGIGLAESYLAGEEEYPNNTYKAVRIHSDDYSYYYSVWCNNAKELYDMKTDPLQLHNLLPESDVSSAGDRDLTLLTNRLDALMMVLKSCKEESCISPWQSLHPDGNVGSLTDALDHQYDDFYERQTKVSYTRCERGYIIESEGPQDFDVFGRSGIHVQARGSVINPHWSLWE</sequence>
<gene>
    <name evidence="7" type="ORF">B0I35DRAFT_469684</name>
</gene>
<dbReference type="GO" id="GO:0005539">
    <property type="term" value="F:glycosaminoglycan binding"/>
    <property type="evidence" value="ECO:0007669"/>
    <property type="project" value="TreeGrafter"/>
</dbReference>
<comment type="similarity">
    <text evidence="1">Belongs to the sulfatase family.</text>
</comment>
<evidence type="ECO:0000256" key="2">
    <source>
        <dbReference type="ARBA" id="ARBA00022729"/>
    </source>
</evidence>
<reference evidence="7" key="1">
    <citation type="journal article" date="2021" name="Nat. Commun.">
        <title>Genetic determinants of endophytism in the Arabidopsis root mycobiome.</title>
        <authorList>
            <person name="Mesny F."/>
            <person name="Miyauchi S."/>
            <person name="Thiergart T."/>
            <person name="Pickel B."/>
            <person name="Atanasova L."/>
            <person name="Karlsson M."/>
            <person name="Huettel B."/>
            <person name="Barry K.W."/>
            <person name="Haridas S."/>
            <person name="Chen C."/>
            <person name="Bauer D."/>
            <person name="Andreopoulos W."/>
            <person name="Pangilinan J."/>
            <person name="LaButti K."/>
            <person name="Riley R."/>
            <person name="Lipzen A."/>
            <person name="Clum A."/>
            <person name="Drula E."/>
            <person name="Henrissat B."/>
            <person name="Kohler A."/>
            <person name="Grigoriev I.V."/>
            <person name="Martin F.M."/>
            <person name="Hacquard S."/>
        </authorList>
    </citation>
    <scope>NUCLEOTIDE SEQUENCE</scope>
    <source>
        <strain evidence="7">MPI-CAGE-CH-0235</strain>
    </source>
</reference>
<evidence type="ECO:0000256" key="1">
    <source>
        <dbReference type="ARBA" id="ARBA00008779"/>
    </source>
</evidence>
<dbReference type="EMBL" id="JAGPNK010000009">
    <property type="protein sequence ID" value="KAH7313784.1"/>
    <property type="molecule type" value="Genomic_DNA"/>
</dbReference>
<name>A0A8K0SP44_9HYPO</name>
<comment type="PTM">
    <text evidence="5">The conversion to 3-oxoalanine (also known as C-formylglycine, FGly), of a serine or cysteine residue in prokaryotes and of a cysteine residue in eukaryotes, is critical for catalytic activity.</text>
</comment>
<dbReference type="SUPFAM" id="SSF53649">
    <property type="entry name" value="Alkaline phosphatase-like"/>
    <property type="match status" value="1"/>
</dbReference>
<organism evidence="7 8">
    <name type="scientific">Stachybotrys elegans</name>
    <dbReference type="NCBI Taxonomy" id="80388"/>
    <lineage>
        <taxon>Eukaryota</taxon>
        <taxon>Fungi</taxon>
        <taxon>Dikarya</taxon>
        <taxon>Ascomycota</taxon>
        <taxon>Pezizomycotina</taxon>
        <taxon>Sordariomycetes</taxon>
        <taxon>Hypocreomycetidae</taxon>
        <taxon>Hypocreales</taxon>
        <taxon>Stachybotryaceae</taxon>
        <taxon>Stachybotrys</taxon>
    </lineage>
</organism>
<feature type="domain" description="Sulfatase N-terminal" evidence="6">
    <location>
        <begin position="27"/>
        <end position="351"/>
    </location>
</feature>
<evidence type="ECO:0000256" key="5">
    <source>
        <dbReference type="PIRSR" id="PIRSR000972-50"/>
    </source>
</evidence>
<dbReference type="CDD" id="cd16147">
    <property type="entry name" value="G6S"/>
    <property type="match status" value="1"/>
</dbReference>
<accession>A0A8K0SP44</accession>
<proteinExistence type="inferred from homology"/>
<dbReference type="PIRSF" id="PIRSF000972">
    <property type="entry name" value="Arylsulf_plant"/>
    <property type="match status" value="1"/>
</dbReference>